<dbReference type="RefSeq" id="WP_146974887.1">
    <property type="nucleotide sequence ID" value="NZ_VOSL01000054.1"/>
</dbReference>
<evidence type="ECO:0000313" key="3">
    <source>
        <dbReference type="Proteomes" id="UP000321046"/>
    </source>
</evidence>
<accession>A0A5C6X6V3</accession>
<protein>
    <submittedName>
        <fullName evidence="2">Uncharacterized protein</fullName>
    </submittedName>
</protein>
<keyword evidence="1" id="KW-1133">Transmembrane helix</keyword>
<dbReference type="Proteomes" id="UP000321046">
    <property type="component" value="Unassembled WGS sequence"/>
</dbReference>
<keyword evidence="1" id="KW-0472">Membrane</keyword>
<dbReference type="EMBL" id="VOSL01000054">
    <property type="protein sequence ID" value="TXD34506.1"/>
    <property type="molecule type" value="Genomic_DNA"/>
</dbReference>
<proteinExistence type="predicted"/>
<reference evidence="2 3" key="1">
    <citation type="submission" date="2019-08" db="EMBL/GenBank/DDBJ databases">
        <title>Bradymonadales sp. TMQ2.</title>
        <authorList>
            <person name="Liang Q."/>
        </authorList>
    </citation>
    <scope>NUCLEOTIDE SEQUENCE [LARGE SCALE GENOMIC DNA]</scope>
    <source>
        <strain evidence="2 3">TMQ2</strain>
    </source>
</reference>
<dbReference type="AlphaFoldDB" id="A0A5C6X6V3"/>
<sequence>MDPKEVLDTLQRQLKGVFESGTRYQVEKIGVVVGFLVLVIASVGWAMSGPDDGNELGASFGDEELTSQLDRRQYYIENKGNKDWTDVRVVFDRKYLYTTDRVEGGERLTLNAESLRYFYHIPRPWGRQDWERLAEGEPPGTQPAASYSPSFVQIRTEQGRIDLKVGDERSR</sequence>
<dbReference type="OrthoDB" id="5506784at2"/>
<evidence type="ECO:0000256" key="1">
    <source>
        <dbReference type="SAM" id="Phobius"/>
    </source>
</evidence>
<keyword evidence="1" id="KW-0812">Transmembrane</keyword>
<name>A0A5C6X6V3_9DELT</name>
<feature type="transmembrane region" description="Helical" evidence="1">
    <location>
        <begin position="29"/>
        <end position="47"/>
    </location>
</feature>
<evidence type="ECO:0000313" key="2">
    <source>
        <dbReference type="EMBL" id="TXD34506.1"/>
    </source>
</evidence>
<organism evidence="2 3">
    <name type="scientific">Lujinxingia vulgaris</name>
    <dbReference type="NCBI Taxonomy" id="2600176"/>
    <lineage>
        <taxon>Bacteria</taxon>
        <taxon>Deltaproteobacteria</taxon>
        <taxon>Bradymonadales</taxon>
        <taxon>Lujinxingiaceae</taxon>
        <taxon>Lujinxingia</taxon>
    </lineage>
</organism>
<gene>
    <name evidence="2" type="ORF">FRC96_12840</name>
</gene>
<comment type="caution">
    <text evidence="2">The sequence shown here is derived from an EMBL/GenBank/DDBJ whole genome shotgun (WGS) entry which is preliminary data.</text>
</comment>